<feature type="non-terminal residue" evidence="2">
    <location>
        <position position="1"/>
    </location>
</feature>
<protein>
    <submittedName>
        <fullName evidence="2">Uncharacterized protein</fullName>
    </submittedName>
</protein>
<organism evidence="2 3">
    <name type="scientific">Prorocentrum cordatum</name>
    <dbReference type="NCBI Taxonomy" id="2364126"/>
    <lineage>
        <taxon>Eukaryota</taxon>
        <taxon>Sar</taxon>
        <taxon>Alveolata</taxon>
        <taxon>Dinophyceae</taxon>
        <taxon>Prorocentrales</taxon>
        <taxon>Prorocentraceae</taxon>
        <taxon>Prorocentrum</taxon>
    </lineage>
</organism>
<evidence type="ECO:0000313" key="3">
    <source>
        <dbReference type="Proteomes" id="UP001189429"/>
    </source>
</evidence>
<evidence type="ECO:0000256" key="1">
    <source>
        <dbReference type="SAM" id="MobiDB-lite"/>
    </source>
</evidence>
<evidence type="ECO:0000313" key="2">
    <source>
        <dbReference type="EMBL" id="CAK0887722.1"/>
    </source>
</evidence>
<comment type="caution">
    <text evidence="2">The sequence shown here is derived from an EMBL/GenBank/DDBJ whole genome shotgun (WGS) entry which is preliminary data.</text>
</comment>
<sequence>TSLTMGVEAFDVHELLMDTLRQGFSWLEVVGARRFEAAPAGTKEHDEQVKFQDEIEVNGRISIEKVASLSAEYKTAMEQGLEWVVVRHQVDQHCPGLAGFLQAAGNAGHGTQRQQTKMQTLLHIHQKATRKLKQPPADPEAIWAAITSDIERVCPFLKGQVVDMCMFVRHYSGGEGGQFLKDLDAYSKSLTLRRDVPGMLFKALSQVKLAQGPEYLMSCIMASLVAPDGHVQQGVARPLHSADAATIDKKNKSAKAHLAKACLPAAAKTRLLGEMQVRFVMHIQKKSRGRREFGSLLEIADAFLEDVGEAAPDALQLQRPWAASEDKSETQAPSQPAQGSGSGLVEFTETGVGEEAMAAGGFVVGAMVFNVGAAET</sequence>
<reference evidence="2" key="1">
    <citation type="submission" date="2023-10" db="EMBL/GenBank/DDBJ databases">
        <authorList>
            <person name="Chen Y."/>
            <person name="Shah S."/>
            <person name="Dougan E. K."/>
            <person name="Thang M."/>
            <person name="Chan C."/>
        </authorList>
    </citation>
    <scope>NUCLEOTIDE SEQUENCE [LARGE SCALE GENOMIC DNA]</scope>
</reference>
<feature type="compositionally biased region" description="Polar residues" evidence="1">
    <location>
        <begin position="330"/>
        <end position="339"/>
    </location>
</feature>
<proteinExistence type="predicted"/>
<gene>
    <name evidence="2" type="ORF">PCOR1329_LOCUS68701</name>
</gene>
<feature type="non-terminal residue" evidence="2">
    <location>
        <position position="376"/>
    </location>
</feature>
<accession>A0ABN9WMA7</accession>
<dbReference type="EMBL" id="CAUYUJ010018978">
    <property type="protein sequence ID" value="CAK0887722.1"/>
    <property type="molecule type" value="Genomic_DNA"/>
</dbReference>
<name>A0ABN9WMA7_9DINO</name>
<dbReference type="Proteomes" id="UP001189429">
    <property type="component" value="Unassembled WGS sequence"/>
</dbReference>
<feature type="region of interest" description="Disordered" evidence="1">
    <location>
        <begin position="319"/>
        <end position="345"/>
    </location>
</feature>
<keyword evidence="3" id="KW-1185">Reference proteome</keyword>